<sequence length="144" mass="16228">MGPGHLYYLGIILTGLFVAPFSPLARVIVLSWLAGEFVFWLGAPFHWVNLLQHLAAFIIGSRYLRNEWCMVAWVMFMPMLACDALALIREQEVLAWWGLLCTALAQLVFLPLGMDFSEARSGFPGKTTGETHASNYLRFRLFSG</sequence>
<accession>A0A430G7X2</accession>
<organism evidence="2 3">
    <name type="scientific">Sphingomonas koreensis</name>
    <dbReference type="NCBI Taxonomy" id="93064"/>
    <lineage>
        <taxon>Bacteria</taxon>
        <taxon>Pseudomonadati</taxon>
        <taxon>Pseudomonadota</taxon>
        <taxon>Alphaproteobacteria</taxon>
        <taxon>Sphingomonadales</taxon>
        <taxon>Sphingomonadaceae</taxon>
        <taxon>Sphingomonas</taxon>
    </lineage>
</organism>
<evidence type="ECO:0000256" key="1">
    <source>
        <dbReference type="SAM" id="Phobius"/>
    </source>
</evidence>
<feature type="transmembrane region" description="Helical" evidence="1">
    <location>
        <begin position="94"/>
        <end position="112"/>
    </location>
</feature>
<feature type="transmembrane region" description="Helical" evidence="1">
    <location>
        <begin position="37"/>
        <end position="59"/>
    </location>
</feature>
<reference evidence="2 3" key="1">
    <citation type="submission" date="2018-07" db="EMBL/GenBank/DDBJ databases">
        <title>Genomic and Epidemiologic Investigation of an Indolent Hospital Outbreak.</title>
        <authorList>
            <person name="Johnson R.C."/>
            <person name="Deming C."/>
            <person name="Conlan S."/>
            <person name="Zellmer C.J."/>
            <person name="Michelin A.V."/>
            <person name="Lee-Lin S."/>
            <person name="Thomas P.J."/>
            <person name="Park M."/>
            <person name="Weingarten R.A."/>
            <person name="Less J."/>
            <person name="Dekker J.P."/>
            <person name="Frank K.M."/>
            <person name="Musser K.A."/>
            <person name="Mcquiston J.R."/>
            <person name="Henderson D.K."/>
            <person name="Lau A.F."/>
            <person name="Palmore T.N."/>
            <person name="Segre J.A."/>
        </authorList>
    </citation>
    <scope>NUCLEOTIDE SEQUENCE [LARGE SCALE GENOMIC DNA]</scope>
    <source>
        <strain evidence="2 3">SK-CDC1_0717</strain>
    </source>
</reference>
<dbReference type="EMBL" id="QQYZ01000002">
    <property type="protein sequence ID" value="RSY89620.1"/>
    <property type="molecule type" value="Genomic_DNA"/>
</dbReference>
<keyword evidence="1" id="KW-0812">Transmembrane</keyword>
<protein>
    <submittedName>
        <fullName evidence="2">Uncharacterized protein</fullName>
    </submittedName>
</protein>
<dbReference type="RefSeq" id="WP_126003526.1">
    <property type="nucleotide sequence ID" value="NZ_QQYZ01000002.1"/>
</dbReference>
<feature type="transmembrane region" description="Helical" evidence="1">
    <location>
        <begin position="7"/>
        <end position="25"/>
    </location>
</feature>
<keyword evidence="1" id="KW-0472">Membrane</keyword>
<gene>
    <name evidence="2" type="ORF">DAH66_02905</name>
</gene>
<evidence type="ECO:0000313" key="3">
    <source>
        <dbReference type="Proteomes" id="UP000287746"/>
    </source>
</evidence>
<evidence type="ECO:0000313" key="2">
    <source>
        <dbReference type="EMBL" id="RSY89620.1"/>
    </source>
</evidence>
<comment type="caution">
    <text evidence="2">The sequence shown here is derived from an EMBL/GenBank/DDBJ whole genome shotgun (WGS) entry which is preliminary data.</text>
</comment>
<dbReference type="Proteomes" id="UP000287746">
    <property type="component" value="Unassembled WGS sequence"/>
</dbReference>
<feature type="transmembrane region" description="Helical" evidence="1">
    <location>
        <begin position="71"/>
        <end position="88"/>
    </location>
</feature>
<name>A0A430G7X2_9SPHN</name>
<proteinExistence type="predicted"/>
<dbReference type="AlphaFoldDB" id="A0A430G7X2"/>
<keyword evidence="1" id="KW-1133">Transmembrane helix</keyword>